<dbReference type="PANTHER" id="PTHR12801">
    <property type="entry name" value="RNA EXONUCLEASE REXO1 / RECO3 FAMILY MEMBER-RELATED"/>
    <property type="match status" value="1"/>
</dbReference>
<dbReference type="Pfam" id="PF00929">
    <property type="entry name" value="RNase_T"/>
    <property type="match status" value="1"/>
</dbReference>
<dbReference type="InterPro" id="IPR013087">
    <property type="entry name" value="Znf_C2H2_type"/>
</dbReference>
<dbReference type="InterPro" id="IPR012337">
    <property type="entry name" value="RNaseH-like_sf"/>
</dbReference>
<dbReference type="InterPro" id="IPR013520">
    <property type="entry name" value="Ribonucl_H"/>
</dbReference>
<evidence type="ECO:0000256" key="4">
    <source>
        <dbReference type="PROSITE-ProRule" id="PRU00042"/>
    </source>
</evidence>
<keyword evidence="8" id="KW-1185">Reference proteome</keyword>
<evidence type="ECO:0000259" key="6">
    <source>
        <dbReference type="PROSITE" id="PS50157"/>
    </source>
</evidence>
<evidence type="ECO:0000256" key="3">
    <source>
        <dbReference type="ARBA" id="ARBA00022839"/>
    </source>
</evidence>
<keyword evidence="1" id="KW-0540">Nuclease</keyword>
<evidence type="ECO:0000313" key="7">
    <source>
        <dbReference type="EMBL" id="KAF7528360.1"/>
    </source>
</evidence>
<feature type="region of interest" description="Disordered" evidence="5">
    <location>
        <begin position="270"/>
        <end position="305"/>
    </location>
</feature>
<protein>
    <recommendedName>
        <fullName evidence="6">C2H2-type domain-containing protein</fullName>
    </recommendedName>
</protein>
<dbReference type="PROSITE" id="PS50157">
    <property type="entry name" value="ZINC_FINGER_C2H2_2"/>
    <property type="match status" value="1"/>
</dbReference>
<dbReference type="Gene3D" id="3.30.160.60">
    <property type="entry name" value="Classic Zinc Finger"/>
    <property type="match status" value="1"/>
</dbReference>
<dbReference type="GO" id="GO:0000027">
    <property type="term" value="P:ribosomal large subunit assembly"/>
    <property type="evidence" value="ECO:0007669"/>
    <property type="project" value="TreeGrafter"/>
</dbReference>
<dbReference type="CDD" id="cd06137">
    <property type="entry name" value="DEDDh_RNase"/>
    <property type="match status" value="1"/>
</dbReference>
<feature type="region of interest" description="Disordered" evidence="5">
    <location>
        <begin position="375"/>
        <end position="398"/>
    </location>
</feature>
<dbReference type="AlphaFoldDB" id="A0A9P5L664"/>
<evidence type="ECO:0000256" key="1">
    <source>
        <dbReference type="ARBA" id="ARBA00022722"/>
    </source>
</evidence>
<dbReference type="InterPro" id="IPR036397">
    <property type="entry name" value="RNaseH_sf"/>
</dbReference>
<proteinExistence type="predicted"/>
<dbReference type="SMART" id="SM00479">
    <property type="entry name" value="EXOIII"/>
    <property type="match status" value="1"/>
</dbReference>
<keyword evidence="3" id="KW-0269">Exonuclease</keyword>
<dbReference type="GO" id="GO:0006364">
    <property type="term" value="P:rRNA processing"/>
    <property type="evidence" value="ECO:0007669"/>
    <property type="project" value="TreeGrafter"/>
</dbReference>
<dbReference type="EMBL" id="JAAOZQ010000011">
    <property type="protein sequence ID" value="KAF7528360.1"/>
    <property type="molecule type" value="Genomic_DNA"/>
</dbReference>
<gene>
    <name evidence="7" type="ORF">PCG10_000968</name>
</gene>
<dbReference type="SUPFAM" id="SSF53098">
    <property type="entry name" value="Ribonuclease H-like"/>
    <property type="match status" value="1"/>
</dbReference>
<dbReference type="InterPro" id="IPR047021">
    <property type="entry name" value="REXO1/3/4-like"/>
</dbReference>
<evidence type="ECO:0000256" key="2">
    <source>
        <dbReference type="ARBA" id="ARBA00022801"/>
    </source>
</evidence>
<dbReference type="Gene3D" id="3.30.420.10">
    <property type="entry name" value="Ribonuclease H-like superfamily/Ribonuclease H"/>
    <property type="match status" value="1"/>
</dbReference>
<feature type="region of interest" description="Disordered" evidence="5">
    <location>
        <begin position="117"/>
        <end position="249"/>
    </location>
</feature>
<keyword evidence="2" id="KW-0378">Hydrolase</keyword>
<evidence type="ECO:0000256" key="5">
    <source>
        <dbReference type="SAM" id="MobiDB-lite"/>
    </source>
</evidence>
<feature type="region of interest" description="Disordered" evidence="5">
    <location>
        <begin position="67"/>
        <end position="95"/>
    </location>
</feature>
<organism evidence="7 8">
    <name type="scientific">Penicillium crustosum</name>
    <name type="common">Blue mold fungus</name>
    <dbReference type="NCBI Taxonomy" id="36656"/>
    <lineage>
        <taxon>Eukaryota</taxon>
        <taxon>Fungi</taxon>
        <taxon>Dikarya</taxon>
        <taxon>Ascomycota</taxon>
        <taxon>Pezizomycotina</taxon>
        <taxon>Eurotiomycetes</taxon>
        <taxon>Eurotiomycetidae</taxon>
        <taxon>Eurotiales</taxon>
        <taxon>Aspergillaceae</taxon>
        <taxon>Penicillium</taxon>
    </lineage>
</organism>
<dbReference type="GO" id="GO:0008270">
    <property type="term" value="F:zinc ion binding"/>
    <property type="evidence" value="ECO:0007669"/>
    <property type="project" value="UniProtKB-KW"/>
</dbReference>
<feature type="domain" description="C2H2-type" evidence="6">
    <location>
        <begin position="39"/>
        <end position="61"/>
    </location>
</feature>
<dbReference type="GO" id="GO:0004527">
    <property type="term" value="F:exonuclease activity"/>
    <property type="evidence" value="ECO:0007669"/>
    <property type="project" value="UniProtKB-KW"/>
</dbReference>
<keyword evidence="4" id="KW-0479">Metal-binding</keyword>
<dbReference type="Proteomes" id="UP000701341">
    <property type="component" value="Unassembled WGS sequence"/>
</dbReference>
<keyword evidence="4" id="KW-0862">Zinc</keyword>
<dbReference type="PROSITE" id="PS00028">
    <property type="entry name" value="ZINC_FINGER_C2H2_1"/>
    <property type="match status" value="1"/>
</dbReference>
<dbReference type="PANTHER" id="PTHR12801:SF114">
    <property type="entry name" value="EXONUCLEASE, PUTATIVE (AFU_ORTHOLOGUE AFUA_7G00870)-RELATED"/>
    <property type="match status" value="1"/>
</dbReference>
<comment type="caution">
    <text evidence="7">The sequence shown here is derived from an EMBL/GenBank/DDBJ whole genome shotgun (WGS) entry which is preliminary data.</text>
</comment>
<accession>A0A9P5L664</accession>
<reference evidence="7" key="1">
    <citation type="submission" date="2020-02" db="EMBL/GenBank/DDBJ databases">
        <authorList>
            <person name="Lichtner F.J."/>
        </authorList>
    </citation>
    <scope>NUCLEOTIDE SEQUENCE</scope>
    <source>
        <strain evidence="7">G10</strain>
    </source>
</reference>
<dbReference type="SMART" id="SM00355">
    <property type="entry name" value="ZnF_C2H2"/>
    <property type="match status" value="2"/>
</dbReference>
<dbReference type="GO" id="GO:0003676">
    <property type="term" value="F:nucleic acid binding"/>
    <property type="evidence" value="ECO:0007669"/>
    <property type="project" value="InterPro"/>
</dbReference>
<dbReference type="OrthoDB" id="16516at2759"/>
<dbReference type="GO" id="GO:0005634">
    <property type="term" value="C:nucleus"/>
    <property type="evidence" value="ECO:0007669"/>
    <property type="project" value="TreeGrafter"/>
</dbReference>
<evidence type="ECO:0000313" key="8">
    <source>
        <dbReference type="Proteomes" id="UP000701341"/>
    </source>
</evidence>
<name>A0A9P5L664_PENCR</name>
<feature type="compositionally biased region" description="Basic and acidic residues" evidence="5">
    <location>
        <begin position="129"/>
        <end position="140"/>
    </location>
</feature>
<sequence>MASPTTAVDKLFVCPGCQKGGFKSIIAVKTHFESKGHKLACSPCDESFETVTALFKHFRKHEKPLDGCDLKSLKSTKPAPKSTKEQKFQDLSELLPSKPSKSALKSVKYNKLPDLSESFVKPANPSPKTAKDDRLQDRSEPVPVKPTKSIAKKTKLEKSQDLSDSLPVKPTKSIAKKTKLEKSQDLSDSLPVKPTKSITKKTKLEESQDLFEALSAKTAKPNPKKTKLEDSQDLSEPVPVKPTKSIAKKTKLDEYQDPFEALSAKSAKLKKKTKIEKSLDRSDTLPAKPAKPSQKCTSNQAPTRAPLSTEAFEDLWNKTSELDTQNASSPATQNANYHVSLEPLEQSLIFRYLSARCHSETRLATRGFTFRAGLADIGRRPSKKPPPKTGHFRQVPRSADGLPKRKAIVLDCEMVQVEAGRRELAYLSAIDFLTGEVLIDNYVQPKSRVVNWDSRFSGVTPSAMNKAVKKGTALFGWEGARSKLWEFMDSETVLIGHSLNNDLDVLGIIHWNVVDSSIITSEAVFYTVHAGEPLNRTWSLKTLTNELVNYDIQVGKQGHSALEDAHATRDIVIWCLRYPEHLKVWADNARDQEEQRAYERELKRSTEEEVKEQKRKHDMEIKIQMLSRGVTGLDIHDIGLSDDDANGPDSSFVDHDAGDVEYESVTIEAAAASFF</sequence>
<keyword evidence="4" id="KW-0863">Zinc-finger</keyword>